<evidence type="ECO:0000256" key="2">
    <source>
        <dbReference type="ARBA" id="ARBA00022692"/>
    </source>
</evidence>
<feature type="transmembrane region" description="Helical" evidence="5">
    <location>
        <begin position="311"/>
        <end position="333"/>
    </location>
</feature>
<feature type="transmembrane region" description="Helical" evidence="5">
    <location>
        <begin position="6"/>
        <end position="23"/>
    </location>
</feature>
<dbReference type="Proteomes" id="UP000193200">
    <property type="component" value="Unassembled WGS sequence"/>
</dbReference>
<evidence type="ECO:0000313" key="7">
    <source>
        <dbReference type="Proteomes" id="UP000193200"/>
    </source>
</evidence>
<evidence type="ECO:0000256" key="1">
    <source>
        <dbReference type="ARBA" id="ARBA00004141"/>
    </source>
</evidence>
<feature type="transmembrane region" description="Helical" evidence="5">
    <location>
        <begin position="353"/>
        <end position="376"/>
    </location>
</feature>
<accession>A0A1Y5SHI0</accession>
<feature type="transmembrane region" description="Helical" evidence="5">
    <location>
        <begin position="74"/>
        <end position="98"/>
    </location>
</feature>
<feature type="transmembrane region" description="Helical" evidence="5">
    <location>
        <begin position="35"/>
        <end position="68"/>
    </location>
</feature>
<feature type="transmembrane region" description="Helical" evidence="5">
    <location>
        <begin position="383"/>
        <end position="409"/>
    </location>
</feature>
<dbReference type="EMBL" id="FWFR01000001">
    <property type="protein sequence ID" value="SLN40818.1"/>
    <property type="molecule type" value="Genomic_DNA"/>
</dbReference>
<feature type="transmembrane region" description="Helical" evidence="5">
    <location>
        <begin position="110"/>
        <end position="134"/>
    </location>
</feature>
<dbReference type="GO" id="GO:0005886">
    <property type="term" value="C:plasma membrane"/>
    <property type="evidence" value="ECO:0007669"/>
    <property type="project" value="TreeGrafter"/>
</dbReference>
<keyword evidence="2 5" id="KW-0812">Transmembrane</keyword>
<evidence type="ECO:0000256" key="3">
    <source>
        <dbReference type="ARBA" id="ARBA00022989"/>
    </source>
</evidence>
<dbReference type="GO" id="GO:0008514">
    <property type="term" value="F:organic anion transmembrane transporter activity"/>
    <property type="evidence" value="ECO:0007669"/>
    <property type="project" value="UniProtKB-ARBA"/>
</dbReference>
<feature type="transmembrane region" description="Helical" evidence="5">
    <location>
        <begin position="429"/>
        <end position="457"/>
    </location>
</feature>
<dbReference type="InParanoid" id="A0A1Y5SHI0"/>
<dbReference type="GO" id="GO:1905039">
    <property type="term" value="P:carboxylic acid transmembrane transport"/>
    <property type="evidence" value="ECO:0007669"/>
    <property type="project" value="UniProtKB-ARBA"/>
</dbReference>
<feature type="transmembrane region" description="Helical" evidence="5">
    <location>
        <begin position="140"/>
        <end position="159"/>
    </location>
</feature>
<feature type="transmembrane region" description="Helical" evidence="5">
    <location>
        <begin position="280"/>
        <end position="299"/>
    </location>
</feature>
<dbReference type="PANTHER" id="PTHR10283:SF82">
    <property type="entry name" value="SOLUTE CARRIER FAMILY 13 MEMBER 2"/>
    <property type="match status" value="1"/>
</dbReference>
<keyword evidence="3 5" id="KW-1133">Transmembrane helix</keyword>
<gene>
    <name evidence="6" type="primary">ybhI</name>
    <name evidence="6" type="ORF">OCH7691_01738</name>
</gene>
<reference evidence="6 7" key="1">
    <citation type="submission" date="2017-03" db="EMBL/GenBank/DDBJ databases">
        <authorList>
            <person name="Afonso C.L."/>
            <person name="Miller P.J."/>
            <person name="Scott M.A."/>
            <person name="Spackman E."/>
            <person name="Goraichik I."/>
            <person name="Dimitrov K.M."/>
            <person name="Suarez D.L."/>
            <person name="Swayne D.E."/>
        </authorList>
    </citation>
    <scope>NUCLEOTIDE SEQUENCE [LARGE SCALE GENOMIC DNA]</scope>
    <source>
        <strain evidence="6 7">CECT 7691</strain>
    </source>
</reference>
<evidence type="ECO:0000256" key="5">
    <source>
        <dbReference type="SAM" id="Phobius"/>
    </source>
</evidence>
<evidence type="ECO:0000256" key="4">
    <source>
        <dbReference type="ARBA" id="ARBA00023136"/>
    </source>
</evidence>
<dbReference type="InterPro" id="IPR001898">
    <property type="entry name" value="SLC13A/DASS"/>
</dbReference>
<dbReference type="AlphaFoldDB" id="A0A1Y5SHI0"/>
<sequence>MRVGLPGALSALSILVAVWFFVAPPDGLPPETARAFGLSLAAIGFWATGSLPEHITVIGFFLAAMLLAVAPPDVVFSGFTSSAFWLVFGGMLLGASMGHTGLGARIAGRLAGLLGGTYGGAVAGMIAAGIGLAFLMPSTMARLMLLLPIVNALAEAMGFERGSRGATGLTMATAVASFLPAFAILPATVPALVLMGTSETLFGIQQIYGTYLFTHFPVLGVLKCLLIWLIVMTLFRTPAVSRAEPAAAGPMSRAEKRLGIVLALALGFWLTDFLHGISPAWVALGAGFVCLLPGTDLLPKDVFTSRINFAPLLYVAGILGLGGVVAYSGVGGLLAESILGAGLLAPGADAQNFAVIAAAAAGLNMVATIPGSAAVMTPLAGEFAAASGLSISAVFVMQMSGFSTLLLPYQGAPVVVAMQLNQVSLGDAARVTVTLALCSVLILWPLQYLWMVLLGLLA</sequence>
<dbReference type="FunCoup" id="A0A1Y5SHI0">
    <property type="interactions" value="280"/>
</dbReference>
<dbReference type="Pfam" id="PF00939">
    <property type="entry name" value="Na_sulph_symp"/>
    <property type="match status" value="1"/>
</dbReference>
<protein>
    <submittedName>
        <fullName evidence="6">Inner membrane protein YbhI</fullName>
    </submittedName>
</protein>
<dbReference type="RefSeq" id="WP_176244969.1">
    <property type="nucleotide sequence ID" value="NZ_FWFR01000001.1"/>
</dbReference>
<keyword evidence="7" id="KW-1185">Reference proteome</keyword>
<keyword evidence="4 5" id="KW-0472">Membrane</keyword>
<dbReference type="PANTHER" id="PTHR10283">
    <property type="entry name" value="SOLUTE CARRIER FAMILY 13 MEMBER"/>
    <property type="match status" value="1"/>
</dbReference>
<feature type="transmembrane region" description="Helical" evidence="5">
    <location>
        <begin position="215"/>
        <end position="235"/>
    </location>
</feature>
<evidence type="ECO:0000313" key="6">
    <source>
        <dbReference type="EMBL" id="SLN40818.1"/>
    </source>
</evidence>
<proteinExistence type="predicted"/>
<comment type="subcellular location">
    <subcellularLocation>
        <location evidence="1">Membrane</location>
        <topology evidence="1">Multi-pass membrane protein</topology>
    </subcellularLocation>
</comment>
<feature type="transmembrane region" description="Helical" evidence="5">
    <location>
        <begin position="171"/>
        <end position="195"/>
    </location>
</feature>
<name>A0A1Y5SHI0_9PROT</name>
<organism evidence="6 7">
    <name type="scientific">Oceanibacterium hippocampi</name>
    <dbReference type="NCBI Taxonomy" id="745714"/>
    <lineage>
        <taxon>Bacteria</taxon>
        <taxon>Pseudomonadati</taxon>
        <taxon>Pseudomonadota</taxon>
        <taxon>Alphaproteobacteria</taxon>
        <taxon>Sneathiellales</taxon>
        <taxon>Sneathiellaceae</taxon>
        <taxon>Oceanibacterium</taxon>
    </lineage>
</organism>